<dbReference type="Proteomes" id="UP000320393">
    <property type="component" value="Unassembled WGS sequence"/>
</dbReference>
<keyword evidence="1" id="KW-0732">Signal</keyword>
<dbReference type="AlphaFoldDB" id="A0A537LSM3"/>
<sequence>MTARPWRRAAALLACPVVALVSVPGAATAQPAFGEALTVTADRVEYTPRSHAVRADGTRATGSLLRYNVRTRVGRIEQVAGKFGPWHVSGQAIDVTPTGEVAAEATITPCDPAHPLYKVTARKIVVVPGQYFTAYDASLWVAGVRVVTLPVYSATLGRQSGPT</sequence>
<accession>A0A537LSM3</accession>
<feature type="chain" id="PRO_5022027626" description="LPS-assembly protein LptD" evidence="1">
    <location>
        <begin position="30"/>
        <end position="163"/>
    </location>
</feature>
<feature type="non-terminal residue" evidence="2">
    <location>
        <position position="163"/>
    </location>
</feature>
<comment type="caution">
    <text evidence="2">The sequence shown here is derived from an EMBL/GenBank/DDBJ whole genome shotgun (WGS) entry which is preliminary data.</text>
</comment>
<feature type="signal peptide" evidence="1">
    <location>
        <begin position="1"/>
        <end position="29"/>
    </location>
</feature>
<dbReference type="EMBL" id="VBAM01000253">
    <property type="protein sequence ID" value="TMJ11033.1"/>
    <property type="molecule type" value="Genomic_DNA"/>
</dbReference>
<evidence type="ECO:0000256" key="1">
    <source>
        <dbReference type="SAM" id="SignalP"/>
    </source>
</evidence>
<evidence type="ECO:0008006" key="4">
    <source>
        <dbReference type="Google" id="ProtNLM"/>
    </source>
</evidence>
<evidence type="ECO:0000313" key="3">
    <source>
        <dbReference type="Proteomes" id="UP000320393"/>
    </source>
</evidence>
<name>A0A537LSM3_9BACT</name>
<protein>
    <recommendedName>
        <fullName evidence="4">LPS-assembly protein LptD</fullName>
    </recommendedName>
</protein>
<proteinExistence type="predicted"/>
<reference evidence="2 3" key="1">
    <citation type="journal article" date="2019" name="Nat. Microbiol.">
        <title>Mediterranean grassland soil C-N compound turnover is dependent on rainfall and depth, and is mediated by genomically divergent microorganisms.</title>
        <authorList>
            <person name="Diamond S."/>
            <person name="Andeer P.F."/>
            <person name="Li Z."/>
            <person name="Crits-Christoph A."/>
            <person name="Burstein D."/>
            <person name="Anantharaman K."/>
            <person name="Lane K.R."/>
            <person name="Thomas B.C."/>
            <person name="Pan C."/>
            <person name="Northen T.R."/>
            <person name="Banfield J.F."/>
        </authorList>
    </citation>
    <scope>NUCLEOTIDE SEQUENCE [LARGE SCALE GENOMIC DNA]</scope>
    <source>
        <strain evidence="2">NP_5</strain>
    </source>
</reference>
<evidence type="ECO:0000313" key="2">
    <source>
        <dbReference type="EMBL" id="TMJ11033.1"/>
    </source>
</evidence>
<gene>
    <name evidence="2" type="ORF">E6H02_07280</name>
</gene>
<organism evidence="2 3">
    <name type="scientific">Candidatus Segetimicrobium genomatis</name>
    <dbReference type="NCBI Taxonomy" id="2569760"/>
    <lineage>
        <taxon>Bacteria</taxon>
        <taxon>Bacillati</taxon>
        <taxon>Candidatus Sysuimicrobiota</taxon>
        <taxon>Candidatus Sysuimicrobiia</taxon>
        <taxon>Candidatus Sysuimicrobiales</taxon>
        <taxon>Candidatus Segetimicrobiaceae</taxon>
        <taxon>Candidatus Segetimicrobium</taxon>
    </lineage>
</organism>